<evidence type="ECO:0000256" key="1">
    <source>
        <dbReference type="SAM" id="Phobius"/>
    </source>
</evidence>
<dbReference type="Proteomes" id="UP000751852">
    <property type="component" value="Unassembled WGS sequence"/>
</dbReference>
<gene>
    <name evidence="3" type="ORF">HHH54_07725</name>
</gene>
<keyword evidence="4" id="KW-1185">Reference proteome</keyword>
<evidence type="ECO:0000313" key="3">
    <source>
        <dbReference type="EMBL" id="MBI5975491.1"/>
    </source>
</evidence>
<dbReference type="RefSeq" id="WP_198618268.1">
    <property type="nucleotide sequence ID" value="NZ_JABANU010000018.1"/>
</dbReference>
<keyword evidence="1" id="KW-0472">Membrane</keyword>
<reference evidence="3 4" key="1">
    <citation type="submission" date="2020-04" db="EMBL/GenBank/DDBJ databases">
        <title>Staphylococcus species from domestic dog.</title>
        <authorList>
            <person name="Paterson G.K."/>
        </authorList>
    </citation>
    <scope>NUCLEOTIDE SEQUENCE [LARGE SCALE GENOMIC DNA]</scope>
    <source>
        <strain evidence="3 4">H16/1A</strain>
    </source>
</reference>
<dbReference type="InterPro" id="IPR005182">
    <property type="entry name" value="YdbS-like_PH"/>
</dbReference>
<proteinExistence type="predicted"/>
<dbReference type="EMBL" id="JABANU010000018">
    <property type="protein sequence ID" value="MBI5975491.1"/>
    <property type="molecule type" value="Genomic_DNA"/>
</dbReference>
<accession>A0ABS0T9R2</accession>
<comment type="caution">
    <text evidence="3">The sequence shown here is derived from an EMBL/GenBank/DDBJ whole genome shotgun (WGS) entry which is preliminary data.</text>
</comment>
<dbReference type="PANTHER" id="PTHR34473">
    <property type="entry name" value="UPF0699 TRANSMEMBRANE PROTEIN YDBS"/>
    <property type="match status" value="1"/>
</dbReference>
<dbReference type="PANTHER" id="PTHR34473:SF2">
    <property type="entry name" value="UPF0699 TRANSMEMBRANE PROTEIN YDBT"/>
    <property type="match status" value="1"/>
</dbReference>
<organism evidence="3 4">
    <name type="scientific">Staphylococcus canis</name>
    <dbReference type="NCBI Taxonomy" id="2724942"/>
    <lineage>
        <taxon>Bacteria</taxon>
        <taxon>Bacillati</taxon>
        <taxon>Bacillota</taxon>
        <taxon>Bacilli</taxon>
        <taxon>Bacillales</taxon>
        <taxon>Staphylococcaceae</taxon>
        <taxon>Staphylococcus</taxon>
    </lineage>
</organism>
<feature type="transmembrane region" description="Helical" evidence="1">
    <location>
        <begin position="44"/>
        <end position="66"/>
    </location>
</feature>
<name>A0ABS0T9R2_9STAP</name>
<dbReference type="Pfam" id="PF03703">
    <property type="entry name" value="bPH_2"/>
    <property type="match status" value="1"/>
</dbReference>
<keyword evidence="1" id="KW-0812">Transmembrane</keyword>
<protein>
    <submittedName>
        <fullName evidence="3">PH domain-containing protein</fullName>
    </submittedName>
</protein>
<sequence length="169" mass="19978">MYKMSKKGIKVQRIVSGINAGILALIILGVYLLRFLVHDPIRQWMLYSIFILLAFLILYCVISIWLKPKYQYYIFGYQFNDDYITIRKGFIWQSQVQIPFFRIQNVELNEGFFMRKYNLVSLTLSTAGGNHDLFLLDKENGQSVNQMIKQRSINIEDTYQTNDTHEDIE</sequence>
<feature type="domain" description="YdbS-like PH" evidence="2">
    <location>
        <begin position="72"/>
        <end position="144"/>
    </location>
</feature>
<evidence type="ECO:0000313" key="4">
    <source>
        <dbReference type="Proteomes" id="UP000751852"/>
    </source>
</evidence>
<evidence type="ECO:0000259" key="2">
    <source>
        <dbReference type="Pfam" id="PF03703"/>
    </source>
</evidence>
<feature type="transmembrane region" description="Helical" evidence="1">
    <location>
        <begin position="12"/>
        <end position="32"/>
    </location>
</feature>
<keyword evidence="1" id="KW-1133">Transmembrane helix</keyword>